<dbReference type="Proteomes" id="UP000321393">
    <property type="component" value="Unassembled WGS sequence"/>
</dbReference>
<proteinExistence type="predicted"/>
<organism evidence="1 2">
    <name type="scientific">Cucumis melo var. makuwa</name>
    <name type="common">Oriental melon</name>
    <dbReference type="NCBI Taxonomy" id="1194695"/>
    <lineage>
        <taxon>Eukaryota</taxon>
        <taxon>Viridiplantae</taxon>
        <taxon>Streptophyta</taxon>
        <taxon>Embryophyta</taxon>
        <taxon>Tracheophyta</taxon>
        <taxon>Spermatophyta</taxon>
        <taxon>Magnoliopsida</taxon>
        <taxon>eudicotyledons</taxon>
        <taxon>Gunneridae</taxon>
        <taxon>Pentapetalae</taxon>
        <taxon>rosids</taxon>
        <taxon>fabids</taxon>
        <taxon>Cucurbitales</taxon>
        <taxon>Cucurbitaceae</taxon>
        <taxon>Benincaseae</taxon>
        <taxon>Cucumis</taxon>
    </lineage>
</organism>
<evidence type="ECO:0008006" key="3">
    <source>
        <dbReference type="Google" id="ProtNLM"/>
    </source>
</evidence>
<accession>A0A5A7UBH9</accession>
<evidence type="ECO:0000313" key="1">
    <source>
        <dbReference type="EMBL" id="KAA0053243.1"/>
    </source>
</evidence>
<dbReference type="EMBL" id="SSTE01009593">
    <property type="protein sequence ID" value="KAA0053243.1"/>
    <property type="molecule type" value="Genomic_DNA"/>
</dbReference>
<gene>
    <name evidence="1" type="ORF">E6C27_scaffold102G00290</name>
</gene>
<protein>
    <recommendedName>
        <fullName evidence="3">Transposase</fullName>
    </recommendedName>
</protein>
<dbReference type="InterPro" id="IPR004242">
    <property type="entry name" value="Transposase_21"/>
</dbReference>
<reference evidence="1 2" key="1">
    <citation type="submission" date="2019-08" db="EMBL/GenBank/DDBJ databases">
        <title>Draft genome sequences of two oriental melons (Cucumis melo L. var makuwa).</title>
        <authorList>
            <person name="Kwon S.-Y."/>
        </authorList>
    </citation>
    <scope>NUCLEOTIDE SEQUENCE [LARGE SCALE GENOMIC DNA]</scope>
    <source>
        <strain evidence="2">cv. SW 3</strain>
        <tissue evidence="1">Leaf</tissue>
    </source>
</reference>
<dbReference type="AlphaFoldDB" id="A0A5A7UBH9"/>
<dbReference type="Pfam" id="PF02992">
    <property type="entry name" value="Transposase_21"/>
    <property type="match status" value="1"/>
</dbReference>
<name>A0A5A7UBH9_CUCMM</name>
<comment type="caution">
    <text evidence="1">The sequence shown here is derived from an EMBL/GenBank/DDBJ whole genome shotgun (WGS) entry which is preliminary data.</text>
</comment>
<evidence type="ECO:0000313" key="2">
    <source>
        <dbReference type="Proteomes" id="UP000321393"/>
    </source>
</evidence>
<sequence>MYELELGLIRGVERRLLAIEMCSSYTEWVYYEKQMNLYRGIDRFDEGTSSDPFHEGIRSDPFHIEETSSNLFSKDNEMLRMLHDLQGSIKHDEETAEEAGLENDMPYNSCVEEETMNIFKKLLNQAHRELYPDCSKFSSINFLVTLMHVKEFANLAHCPTCGKSRYKTSLIKGKKSRTRYMSTAYSIWPVTLIPYNLPPWKCMKESNFFMSLLILDPRSPGRKIDVYLQPLIEKLEQLWSLGVLRKGIKHVPSAWEINRRSG</sequence>